<dbReference type="AlphaFoldDB" id="A0A2H0W7R0"/>
<dbReference type="FunFam" id="1.10.287.3980:FF:000001">
    <property type="entry name" value="Mitochondrial ribosomal protein L34"/>
    <property type="match status" value="1"/>
</dbReference>
<proteinExistence type="inferred from homology"/>
<reference evidence="7" key="1">
    <citation type="submission" date="2017-09" db="EMBL/GenBank/DDBJ databases">
        <title>Depth-based differentiation of microbial function through sediment-hosted aquifers and enrichment of novel symbionts in the deep terrestrial subsurface.</title>
        <authorList>
            <person name="Probst A.J."/>
            <person name="Ladd B."/>
            <person name="Jarett J.K."/>
            <person name="Geller-Mcgrath D.E."/>
            <person name="Sieber C.M.K."/>
            <person name="Emerson J.B."/>
            <person name="Anantharaman K."/>
            <person name="Thomas B.C."/>
            <person name="Malmstrom R."/>
            <person name="Stieglmeier M."/>
            <person name="Klingl A."/>
            <person name="Woyke T."/>
            <person name="Ryan C.M."/>
            <person name="Banfield J.F."/>
        </authorList>
    </citation>
    <scope>NUCLEOTIDE SEQUENCE [LARGE SCALE GENOMIC DNA]</scope>
</reference>
<evidence type="ECO:0000256" key="3">
    <source>
        <dbReference type="ARBA" id="ARBA00023274"/>
    </source>
</evidence>
<dbReference type="Pfam" id="PF00468">
    <property type="entry name" value="Ribosomal_L34"/>
    <property type="match status" value="1"/>
</dbReference>
<evidence type="ECO:0000313" key="7">
    <source>
        <dbReference type="Proteomes" id="UP000231382"/>
    </source>
</evidence>
<dbReference type="HAMAP" id="MF_00391">
    <property type="entry name" value="Ribosomal_bL34"/>
    <property type="match status" value="1"/>
</dbReference>
<comment type="similarity">
    <text evidence="1 5">Belongs to the bacterial ribosomal protein bL34 family.</text>
</comment>
<dbReference type="EMBL" id="PEZW01000001">
    <property type="protein sequence ID" value="PIS08096.1"/>
    <property type="molecule type" value="Genomic_DNA"/>
</dbReference>
<evidence type="ECO:0000256" key="1">
    <source>
        <dbReference type="ARBA" id="ARBA00010111"/>
    </source>
</evidence>
<gene>
    <name evidence="5" type="primary">rpmH</name>
    <name evidence="6" type="ORF">COT78_00140</name>
</gene>
<dbReference type="PANTHER" id="PTHR14503">
    <property type="entry name" value="MITOCHONDRIAL RIBOSOMAL PROTEIN 34 FAMILY MEMBER"/>
    <property type="match status" value="1"/>
</dbReference>
<dbReference type="InterPro" id="IPR000271">
    <property type="entry name" value="Ribosomal_bL34"/>
</dbReference>
<dbReference type="GO" id="GO:0003735">
    <property type="term" value="F:structural constituent of ribosome"/>
    <property type="evidence" value="ECO:0007669"/>
    <property type="project" value="InterPro"/>
</dbReference>
<evidence type="ECO:0000313" key="6">
    <source>
        <dbReference type="EMBL" id="PIS08096.1"/>
    </source>
</evidence>
<organism evidence="6 7">
    <name type="scientific">Candidatus Berkelbacteria bacterium CG10_big_fil_rev_8_21_14_0_10_43_13</name>
    <dbReference type="NCBI Taxonomy" id="1974514"/>
    <lineage>
        <taxon>Bacteria</taxon>
        <taxon>Candidatus Berkelbacteria</taxon>
    </lineage>
</organism>
<evidence type="ECO:0000256" key="4">
    <source>
        <dbReference type="ARBA" id="ARBA00035177"/>
    </source>
</evidence>
<evidence type="ECO:0000256" key="2">
    <source>
        <dbReference type="ARBA" id="ARBA00022980"/>
    </source>
</evidence>
<evidence type="ECO:0000256" key="5">
    <source>
        <dbReference type="HAMAP-Rule" id="MF_00391"/>
    </source>
</evidence>
<dbReference type="NCBIfam" id="TIGR01030">
    <property type="entry name" value="rpmH_bact"/>
    <property type="match status" value="1"/>
</dbReference>
<comment type="caution">
    <text evidence="6">The sequence shown here is derived from an EMBL/GenBank/DDBJ whole genome shotgun (WGS) entry which is preliminary data.</text>
</comment>
<accession>A0A2H0W7R0</accession>
<protein>
    <recommendedName>
        <fullName evidence="4 5">Large ribosomal subunit protein bL34</fullName>
    </recommendedName>
</protein>
<name>A0A2H0W7R0_9BACT</name>
<keyword evidence="3 5" id="KW-0687">Ribonucleoprotein</keyword>
<dbReference type="Proteomes" id="UP000231382">
    <property type="component" value="Unassembled WGS sequence"/>
</dbReference>
<keyword evidence="2 5" id="KW-0689">Ribosomal protein</keyword>
<dbReference type="Gene3D" id="1.10.287.3980">
    <property type="match status" value="1"/>
</dbReference>
<dbReference type="GO" id="GO:0005840">
    <property type="term" value="C:ribosome"/>
    <property type="evidence" value="ECO:0007669"/>
    <property type="project" value="UniProtKB-KW"/>
</dbReference>
<dbReference type="GO" id="GO:0006412">
    <property type="term" value="P:translation"/>
    <property type="evidence" value="ECO:0007669"/>
    <property type="project" value="UniProtKB-UniRule"/>
</dbReference>
<dbReference type="GO" id="GO:1990904">
    <property type="term" value="C:ribonucleoprotein complex"/>
    <property type="evidence" value="ECO:0007669"/>
    <property type="project" value="UniProtKB-KW"/>
</dbReference>
<dbReference type="PANTHER" id="PTHR14503:SF4">
    <property type="entry name" value="LARGE RIBOSOMAL SUBUNIT PROTEIN BL34M"/>
    <property type="match status" value="1"/>
</dbReference>
<sequence length="44" mass="5383">MKPTYNPNKRRRQKKHGFLHRMATLSGRLVLRRRRAKKRKVLVV</sequence>